<evidence type="ECO:0000313" key="5">
    <source>
        <dbReference type="Proteomes" id="UP000075613"/>
    </source>
</evidence>
<reference evidence="4 5" key="1">
    <citation type="journal article" date="2015" name="Int. J. Syst. Evol. Microbiol.">
        <title>Burkholderia monticola sp. nov., isolated from mountain soil.</title>
        <authorList>
            <person name="Baek I."/>
            <person name="Seo B."/>
            <person name="Lee I."/>
            <person name="Yi H."/>
            <person name="Chun J."/>
        </authorList>
    </citation>
    <scope>NUCLEOTIDE SEQUENCE [LARGE SCALE GENOMIC DNA]</scope>
    <source>
        <strain evidence="4 5">JC2948</strain>
    </source>
</reference>
<protein>
    <submittedName>
        <fullName evidence="4">Histidine kinase</fullName>
    </submittedName>
</protein>
<gene>
    <name evidence="4" type="ORF">CI15_00895</name>
</gene>
<comment type="caution">
    <text evidence="4">The sequence shown here is derived from an EMBL/GenBank/DDBJ whole genome shotgun (WGS) entry which is preliminary data.</text>
</comment>
<dbReference type="PANTHER" id="PTHR44591:SF3">
    <property type="entry name" value="RESPONSE REGULATORY DOMAIN-CONTAINING PROTEIN"/>
    <property type="match status" value="1"/>
</dbReference>
<sequence length="158" mass="18360">MTKQILLDDETEFSLWKAARQTNKNAFRRVLVGHKDRAIAESLSRLLSLRGYETLEATDLTRVRTYLRSWKPDAFLMDTRLDLRLNYQLAREIRTEATTANMLMLAMSDIWPLDPIHAMREAGFDGHCRRPRSLWRIIEILESYSKASVSGAVRCTSR</sequence>
<evidence type="ECO:0000256" key="1">
    <source>
        <dbReference type="ARBA" id="ARBA00022553"/>
    </source>
</evidence>
<dbReference type="STRING" id="1399968.CI15_00895"/>
<feature type="modified residue" description="4-aspartylphosphate" evidence="2">
    <location>
        <position position="78"/>
    </location>
</feature>
<evidence type="ECO:0000313" key="4">
    <source>
        <dbReference type="EMBL" id="KXU91174.1"/>
    </source>
</evidence>
<keyword evidence="4" id="KW-0808">Transferase</keyword>
<keyword evidence="1 2" id="KW-0597">Phosphoprotein</keyword>
<dbReference type="PROSITE" id="PS50110">
    <property type="entry name" value="RESPONSE_REGULATORY"/>
    <property type="match status" value="1"/>
</dbReference>
<dbReference type="SMART" id="SM00448">
    <property type="entry name" value="REC"/>
    <property type="match status" value="1"/>
</dbReference>
<dbReference type="InterPro" id="IPR011006">
    <property type="entry name" value="CheY-like_superfamily"/>
</dbReference>
<accession>A0A149Q1T1</accession>
<feature type="domain" description="Response regulatory" evidence="3">
    <location>
        <begin position="29"/>
        <end position="145"/>
    </location>
</feature>
<evidence type="ECO:0000256" key="2">
    <source>
        <dbReference type="PROSITE-ProRule" id="PRU00169"/>
    </source>
</evidence>
<dbReference type="AlphaFoldDB" id="A0A149Q1T1"/>
<dbReference type="InterPro" id="IPR001789">
    <property type="entry name" value="Sig_transdc_resp-reg_receiver"/>
</dbReference>
<proteinExistence type="predicted"/>
<dbReference type="GO" id="GO:0016301">
    <property type="term" value="F:kinase activity"/>
    <property type="evidence" value="ECO:0007669"/>
    <property type="project" value="UniProtKB-KW"/>
</dbReference>
<dbReference type="PANTHER" id="PTHR44591">
    <property type="entry name" value="STRESS RESPONSE REGULATOR PROTEIN 1"/>
    <property type="match status" value="1"/>
</dbReference>
<organism evidence="4 5">
    <name type="scientific">Paraburkholderia monticola</name>
    <dbReference type="NCBI Taxonomy" id="1399968"/>
    <lineage>
        <taxon>Bacteria</taxon>
        <taxon>Pseudomonadati</taxon>
        <taxon>Pseudomonadota</taxon>
        <taxon>Betaproteobacteria</taxon>
        <taxon>Burkholderiales</taxon>
        <taxon>Burkholderiaceae</taxon>
        <taxon>Paraburkholderia</taxon>
    </lineage>
</organism>
<dbReference type="InterPro" id="IPR050595">
    <property type="entry name" value="Bact_response_regulator"/>
</dbReference>
<dbReference type="GO" id="GO:0000160">
    <property type="term" value="P:phosphorelay signal transduction system"/>
    <property type="evidence" value="ECO:0007669"/>
    <property type="project" value="InterPro"/>
</dbReference>
<dbReference type="RefSeq" id="WP_062123291.1">
    <property type="nucleotide sequence ID" value="NZ_LRBG01000001.1"/>
</dbReference>
<keyword evidence="5" id="KW-1185">Reference proteome</keyword>
<dbReference type="Proteomes" id="UP000075613">
    <property type="component" value="Unassembled WGS sequence"/>
</dbReference>
<evidence type="ECO:0000259" key="3">
    <source>
        <dbReference type="PROSITE" id="PS50110"/>
    </source>
</evidence>
<keyword evidence="4" id="KW-0418">Kinase</keyword>
<name>A0A149Q1T1_9BURK</name>
<dbReference type="SUPFAM" id="SSF52172">
    <property type="entry name" value="CheY-like"/>
    <property type="match status" value="1"/>
</dbReference>
<dbReference type="EMBL" id="LRBG01000001">
    <property type="protein sequence ID" value="KXU91174.1"/>
    <property type="molecule type" value="Genomic_DNA"/>
</dbReference>
<dbReference type="OrthoDB" id="9105265at2"/>
<dbReference type="Gene3D" id="3.40.50.2300">
    <property type="match status" value="1"/>
</dbReference>